<dbReference type="Proteomes" id="UP000241690">
    <property type="component" value="Unassembled WGS sequence"/>
</dbReference>
<evidence type="ECO:0000313" key="3">
    <source>
        <dbReference type="Proteomes" id="UP000241690"/>
    </source>
</evidence>
<organism evidence="2 3">
    <name type="scientific">Trichoderma harzianum CBS 226.95</name>
    <dbReference type="NCBI Taxonomy" id="983964"/>
    <lineage>
        <taxon>Eukaryota</taxon>
        <taxon>Fungi</taxon>
        <taxon>Dikarya</taxon>
        <taxon>Ascomycota</taxon>
        <taxon>Pezizomycotina</taxon>
        <taxon>Sordariomycetes</taxon>
        <taxon>Hypocreomycetidae</taxon>
        <taxon>Hypocreales</taxon>
        <taxon>Hypocreaceae</taxon>
        <taxon>Trichoderma</taxon>
    </lineage>
</organism>
<dbReference type="AlphaFoldDB" id="A0A2T4A8P0"/>
<dbReference type="RefSeq" id="XP_024773121.1">
    <property type="nucleotide sequence ID" value="XM_024915370.1"/>
</dbReference>
<proteinExistence type="predicted"/>
<keyword evidence="1" id="KW-0812">Transmembrane</keyword>
<keyword evidence="1" id="KW-0472">Membrane</keyword>
<evidence type="ECO:0000313" key="2">
    <source>
        <dbReference type="EMBL" id="PTB53444.1"/>
    </source>
</evidence>
<keyword evidence="1" id="KW-1133">Transmembrane helix</keyword>
<evidence type="ECO:0000256" key="1">
    <source>
        <dbReference type="SAM" id="Phobius"/>
    </source>
</evidence>
<gene>
    <name evidence="2" type="ORF">M431DRAFT_462533</name>
</gene>
<dbReference type="GeneID" id="36623938"/>
<protein>
    <submittedName>
        <fullName evidence="2">Uncharacterized protein</fullName>
    </submittedName>
</protein>
<sequence>MNNQAAMYLVAPSADAAEVLTSHSASRVTLPLTSRVIFFSGIGTAAVASAGLLPATRLTGLCWGGFDTGHGYSVGG</sequence>
<accession>A0A2T4A8P0</accession>
<name>A0A2T4A8P0_TRIHA</name>
<keyword evidence="3" id="KW-1185">Reference proteome</keyword>
<feature type="transmembrane region" description="Helical" evidence="1">
    <location>
        <begin position="32"/>
        <end position="53"/>
    </location>
</feature>
<dbReference type="EMBL" id="KZ679682">
    <property type="protein sequence ID" value="PTB53444.1"/>
    <property type="molecule type" value="Genomic_DNA"/>
</dbReference>
<reference evidence="2 3" key="1">
    <citation type="submission" date="2016-07" db="EMBL/GenBank/DDBJ databases">
        <title>Multiple horizontal gene transfer events from other fungi enriched the ability of initially mycotrophic Trichoderma (Ascomycota) to feed on dead plant biomass.</title>
        <authorList>
            <consortium name="DOE Joint Genome Institute"/>
            <person name="Aerts A."/>
            <person name="Atanasova L."/>
            <person name="Chenthamara K."/>
            <person name="Zhang J."/>
            <person name="Grujic M."/>
            <person name="Henrissat B."/>
            <person name="Kuo A."/>
            <person name="Salamov A."/>
            <person name="Lipzen A."/>
            <person name="Labutti K."/>
            <person name="Barry K."/>
            <person name="Miao Y."/>
            <person name="Rahimi M.J."/>
            <person name="Shen Q."/>
            <person name="Grigoriev I.V."/>
            <person name="Kubicek C.P."/>
            <person name="Druzhinina I.S."/>
        </authorList>
    </citation>
    <scope>NUCLEOTIDE SEQUENCE [LARGE SCALE GENOMIC DNA]</scope>
    <source>
        <strain evidence="2 3">CBS 226.95</strain>
    </source>
</reference>